<keyword evidence="2" id="KW-1185">Reference proteome</keyword>
<comment type="caution">
    <text evidence="1">The sequence shown here is derived from an EMBL/GenBank/DDBJ whole genome shotgun (WGS) entry which is preliminary data.</text>
</comment>
<protein>
    <submittedName>
        <fullName evidence="1">Uncharacterized protein</fullName>
    </submittedName>
</protein>
<evidence type="ECO:0000313" key="2">
    <source>
        <dbReference type="Proteomes" id="UP001159042"/>
    </source>
</evidence>
<gene>
    <name evidence="1" type="ORF">NQ315_015086</name>
</gene>
<dbReference type="EMBL" id="JANEYG010000023">
    <property type="protein sequence ID" value="KAJ8918766.1"/>
    <property type="molecule type" value="Genomic_DNA"/>
</dbReference>
<dbReference type="AlphaFoldDB" id="A0AAV8VWN7"/>
<dbReference type="Proteomes" id="UP001159042">
    <property type="component" value="Unassembled WGS sequence"/>
</dbReference>
<proteinExistence type="predicted"/>
<name>A0AAV8VWN7_9CUCU</name>
<evidence type="ECO:0000313" key="1">
    <source>
        <dbReference type="EMBL" id="KAJ8918766.1"/>
    </source>
</evidence>
<organism evidence="1 2">
    <name type="scientific">Exocentrus adspersus</name>
    <dbReference type="NCBI Taxonomy" id="1586481"/>
    <lineage>
        <taxon>Eukaryota</taxon>
        <taxon>Metazoa</taxon>
        <taxon>Ecdysozoa</taxon>
        <taxon>Arthropoda</taxon>
        <taxon>Hexapoda</taxon>
        <taxon>Insecta</taxon>
        <taxon>Pterygota</taxon>
        <taxon>Neoptera</taxon>
        <taxon>Endopterygota</taxon>
        <taxon>Coleoptera</taxon>
        <taxon>Polyphaga</taxon>
        <taxon>Cucujiformia</taxon>
        <taxon>Chrysomeloidea</taxon>
        <taxon>Cerambycidae</taxon>
        <taxon>Lamiinae</taxon>
        <taxon>Acanthocinini</taxon>
        <taxon>Exocentrus</taxon>
    </lineage>
</organism>
<reference evidence="1 2" key="1">
    <citation type="journal article" date="2023" name="Insect Mol. Biol.">
        <title>Genome sequencing provides insights into the evolution of gene families encoding plant cell wall-degrading enzymes in longhorned beetles.</title>
        <authorList>
            <person name="Shin N.R."/>
            <person name="Okamura Y."/>
            <person name="Kirsch R."/>
            <person name="Pauchet Y."/>
        </authorList>
    </citation>
    <scope>NUCLEOTIDE SEQUENCE [LARGE SCALE GENOMIC DNA]</scope>
    <source>
        <strain evidence="1">EAD_L_NR</strain>
    </source>
</reference>
<sequence length="81" mass="9451">MLVAPMGFDRQECLSVAISHCHRRTLYRVIHDELLLDILRKPSQSIDIEAASSLFNSLATTHLFKKKLCMPYRHDNFYENT</sequence>
<accession>A0AAV8VWN7</accession>